<feature type="chain" id="PRO_5045954623" description="adenosine deaminase" evidence="7">
    <location>
        <begin position="23"/>
        <end position="508"/>
    </location>
</feature>
<organism evidence="9 10">
    <name type="scientific">Undibacterium seohonense</name>
    <dbReference type="NCBI Taxonomy" id="1344950"/>
    <lineage>
        <taxon>Bacteria</taxon>
        <taxon>Pseudomonadati</taxon>
        <taxon>Pseudomonadota</taxon>
        <taxon>Betaproteobacteria</taxon>
        <taxon>Burkholderiales</taxon>
        <taxon>Oxalobacteraceae</taxon>
        <taxon>Undibacterium</taxon>
    </lineage>
</organism>
<sequence>MKKVILAVCLSSLALNSIGAMSSEEKISPSKQKQNLNATSQYYTQLIRSTNSAQPRLAELTMLMTMLPKGGDIHHHYSGSVYAETYLDWVGQHGFCIYRESDAANKLEKFKVESRLAQITAASKSCLSAEAIRKDPNFYRELISAWSVQDYEHQVHPQPAPDQHFFNTFGYFSGISKYSTNLGLKILKQQAKAENQQYLETMLKSAPATDHPEFASKIDALHSQSSVSEMQNAFAQYADFLAQDPAAQNKIQSFVKELTADAADIDDAEFTLRFQTYVSRNSAPSKVFSGLFAAFAASQSNPLIVGVNIVGPEHGVVALRDYTLHMQMFAYLKQRFPQVRLAMHAGELKLGLVAPEHLQDHIRGAVHIAGAERIGHGVDIMHEQQADELLADLKRRKVAVEINLSSNAFILGLQAQAHPVTMYLRHQVPIVISSDDAAVSRNNLSHEYFLFTSRYQPSYSVLKQTVYNSIHYSFLSPTEKTQQLRQLDQRFSRFEAAAAKLALSANAR</sequence>
<gene>
    <name evidence="9" type="ORF">H8K52_07045</name>
</gene>
<evidence type="ECO:0000259" key="8">
    <source>
        <dbReference type="Pfam" id="PF00962"/>
    </source>
</evidence>
<protein>
    <recommendedName>
        <fullName evidence="3">adenosine deaminase</fullName>
        <ecNumber evidence="3">3.5.4.4</ecNumber>
    </recommendedName>
</protein>
<keyword evidence="6" id="KW-0862">Zinc</keyword>
<name>A0ABR6X2H0_9BURK</name>
<keyword evidence="4" id="KW-0479">Metal-binding</keyword>
<comment type="caution">
    <text evidence="9">The sequence shown here is derived from an EMBL/GenBank/DDBJ whole genome shotgun (WGS) entry which is preliminary data.</text>
</comment>
<evidence type="ECO:0000256" key="2">
    <source>
        <dbReference type="ARBA" id="ARBA00006676"/>
    </source>
</evidence>
<comment type="cofactor">
    <cofactor evidence="1">
        <name>Zn(2+)</name>
        <dbReference type="ChEBI" id="CHEBI:29105"/>
    </cofactor>
</comment>
<dbReference type="PANTHER" id="PTHR11409">
    <property type="entry name" value="ADENOSINE DEAMINASE"/>
    <property type="match status" value="1"/>
</dbReference>
<dbReference type="RefSeq" id="WP_186922178.1">
    <property type="nucleotide sequence ID" value="NZ_JACOFW010000005.1"/>
</dbReference>
<evidence type="ECO:0000256" key="6">
    <source>
        <dbReference type="ARBA" id="ARBA00022833"/>
    </source>
</evidence>
<dbReference type="InterPro" id="IPR001365">
    <property type="entry name" value="A_deaminase_dom"/>
</dbReference>
<dbReference type="SUPFAM" id="SSF51556">
    <property type="entry name" value="Metallo-dependent hydrolases"/>
    <property type="match status" value="1"/>
</dbReference>
<evidence type="ECO:0000313" key="10">
    <source>
        <dbReference type="Proteomes" id="UP000648257"/>
    </source>
</evidence>
<evidence type="ECO:0000256" key="4">
    <source>
        <dbReference type="ARBA" id="ARBA00022723"/>
    </source>
</evidence>
<dbReference type="Gene3D" id="3.20.20.140">
    <property type="entry name" value="Metal-dependent hydrolases"/>
    <property type="match status" value="1"/>
</dbReference>
<feature type="signal peptide" evidence="7">
    <location>
        <begin position="1"/>
        <end position="22"/>
    </location>
</feature>
<dbReference type="InterPro" id="IPR032466">
    <property type="entry name" value="Metal_Hydrolase"/>
</dbReference>
<keyword evidence="10" id="KW-1185">Reference proteome</keyword>
<comment type="similarity">
    <text evidence="2">Belongs to the metallo-dependent hydrolases superfamily. Adenosine and AMP deaminases family.</text>
</comment>
<keyword evidence="5" id="KW-0378">Hydrolase</keyword>
<evidence type="ECO:0000313" key="9">
    <source>
        <dbReference type="EMBL" id="MBC3807099.1"/>
    </source>
</evidence>
<evidence type="ECO:0000256" key="7">
    <source>
        <dbReference type="SAM" id="SignalP"/>
    </source>
</evidence>
<proteinExistence type="inferred from homology"/>
<accession>A0ABR6X2H0</accession>
<dbReference type="Pfam" id="PF00962">
    <property type="entry name" value="A_deaminase"/>
    <property type="match status" value="1"/>
</dbReference>
<dbReference type="Proteomes" id="UP000648257">
    <property type="component" value="Unassembled WGS sequence"/>
</dbReference>
<feature type="domain" description="Adenosine deaminase" evidence="8">
    <location>
        <begin position="259"/>
        <end position="488"/>
    </location>
</feature>
<keyword evidence="7" id="KW-0732">Signal</keyword>
<dbReference type="PANTHER" id="PTHR11409:SF43">
    <property type="entry name" value="ADENOSINE DEAMINASE"/>
    <property type="match status" value="1"/>
</dbReference>
<dbReference type="EC" id="3.5.4.4" evidence="3"/>
<dbReference type="EMBL" id="JACOFW010000005">
    <property type="protein sequence ID" value="MBC3807099.1"/>
    <property type="molecule type" value="Genomic_DNA"/>
</dbReference>
<reference evidence="9 10" key="1">
    <citation type="submission" date="2020-08" db="EMBL/GenBank/DDBJ databases">
        <title>Novel species isolated from subtropical streams in China.</title>
        <authorList>
            <person name="Lu H."/>
        </authorList>
    </citation>
    <scope>NUCLEOTIDE SEQUENCE [LARGE SCALE GENOMIC DNA]</scope>
    <source>
        <strain evidence="9 10">KACC 16656</strain>
    </source>
</reference>
<evidence type="ECO:0000256" key="5">
    <source>
        <dbReference type="ARBA" id="ARBA00022801"/>
    </source>
</evidence>
<dbReference type="InterPro" id="IPR006330">
    <property type="entry name" value="Ado/ade_deaminase"/>
</dbReference>
<evidence type="ECO:0000256" key="1">
    <source>
        <dbReference type="ARBA" id="ARBA00001947"/>
    </source>
</evidence>
<evidence type="ECO:0000256" key="3">
    <source>
        <dbReference type="ARBA" id="ARBA00012784"/>
    </source>
</evidence>